<dbReference type="GeneID" id="303189639"/>
<name>A0A368LHS3_9VIBR</name>
<evidence type="ECO:0008006" key="3">
    <source>
        <dbReference type="Google" id="ProtNLM"/>
    </source>
</evidence>
<evidence type="ECO:0000313" key="2">
    <source>
        <dbReference type="Proteomes" id="UP000252479"/>
    </source>
</evidence>
<accession>A0A368LHS3</accession>
<reference evidence="1 2" key="1">
    <citation type="journal article" date="2017" name="Elife">
        <title>Extensive horizontal gene transfer in cheese-associated bacteria.</title>
        <authorList>
            <person name="Bonham K.S."/>
            <person name="Wolfe B.E."/>
            <person name="Dutton R.J."/>
        </authorList>
    </citation>
    <scope>NUCLEOTIDE SEQUENCE [LARGE SCALE GENOMIC DNA]</scope>
    <source>
        <strain evidence="1 2">JB196</strain>
    </source>
</reference>
<dbReference type="Proteomes" id="UP000252479">
    <property type="component" value="Unassembled WGS sequence"/>
</dbReference>
<dbReference type="Pfam" id="PF06199">
    <property type="entry name" value="Phage_tail_2"/>
    <property type="match status" value="1"/>
</dbReference>
<dbReference type="EMBL" id="QPGL01000002">
    <property type="protein sequence ID" value="RCS70176.1"/>
    <property type="molecule type" value="Genomic_DNA"/>
</dbReference>
<dbReference type="InterPro" id="IPR011855">
    <property type="entry name" value="Phgtail_TP901_1"/>
</dbReference>
<dbReference type="RefSeq" id="WP_114282042.1">
    <property type="nucleotide sequence ID" value="NZ_FUKS01000013.1"/>
</dbReference>
<keyword evidence="2" id="KW-1185">Reference proteome</keyword>
<organism evidence="1 2">
    <name type="scientific">Vibrio casei</name>
    <dbReference type="NCBI Taxonomy" id="673372"/>
    <lineage>
        <taxon>Bacteria</taxon>
        <taxon>Pseudomonadati</taxon>
        <taxon>Pseudomonadota</taxon>
        <taxon>Gammaproteobacteria</taxon>
        <taxon>Vibrionales</taxon>
        <taxon>Vibrionaceae</taxon>
        <taxon>Vibrio</taxon>
    </lineage>
</organism>
<protein>
    <recommendedName>
        <fullName evidence="3">Phage tail protein</fullName>
    </recommendedName>
</protein>
<gene>
    <name evidence="1" type="ORF">CIK83_11980</name>
</gene>
<proteinExistence type="predicted"/>
<comment type="caution">
    <text evidence="1">The sequence shown here is derived from an EMBL/GenBank/DDBJ whole genome shotgun (WGS) entry which is preliminary data.</text>
</comment>
<dbReference type="AlphaFoldDB" id="A0A368LHS3"/>
<evidence type="ECO:0000313" key="1">
    <source>
        <dbReference type="EMBL" id="RCS70176.1"/>
    </source>
</evidence>
<sequence>MACNKTKYTGRDVVLEYVVGCSDTVPVEGDWKRFGSLRTKEFDLSWDTTDATDSDSVGALRENLATFQSLTISGDGTCKISGEAGANLKEVTKHVANPVATDGQPTAWIRMTFPDLTFTAFMLITTMSRSGAYDDVGTYSFEASATSSDSGLVVDDTIPEESGE</sequence>